<proteinExistence type="predicted"/>
<organism evidence="1 2">
    <name type="scientific">Hyaloscypha bicolor E</name>
    <dbReference type="NCBI Taxonomy" id="1095630"/>
    <lineage>
        <taxon>Eukaryota</taxon>
        <taxon>Fungi</taxon>
        <taxon>Dikarya</taxon>
        <taxon>Ascomycota</taxon>
        <taxon>Pezizomycotina</taxon>
        <taxon>Leotiomycetes</taxon>
        <taxon>Helotiales</taxon>
        <taxon>Hyaloscyphaceae</taxon>
        <taxon>Hyaloscypha</taxon>
        <taxon>Hyaloscypha bicolor</taxon>
    </lineage>
</organism>
<name>A0A2J6TMA9_9HELO</name>
<dbReference type="GeneID" id="36579880"/>
<sequence length="99" mass="11074">MCTMSRRPKPLWEGSVWCRGWRALMSAQLERVIATGITIPSPKDGDAAELLCGWRRQGVLQCVRHVSGAPNACCSCKPLVATMTQEQLLEWFSRRDGLL</sequence>
<dbReference type="RefSeq" id="XP_024741041.1">
    <property type="nucleotide sequence ID" value="XM_024871798.1"/>
</dbReference>
<dbReference type="InParanoid" id="A0A2J6TMA9"/>
<evidence type="ECO:0000313" key="2">
    <source>
        <dbReference type="Proteomes" id="UP000235371"/>
    </source>
</evidence>
<reference evidence="1 2" key="1">
    <citation type="submission" date="2016-04" db="EMBL/GenBank/DDBJ databases">
        <title>A degradative enzymes factory behind the ericoid mycorrhizal symbiosis.</title>
        <authorList>
            <consortium name="DOE Joint Genome Institute"/>
            <person name="Martino E."/>
            <person name="Morin E."/>
            <person name="Grelet G."/>
            <person name="Kuo A."/>
            <person name="Kohler A."/>
            <person name="Daghino S."/>
            <person name="Barry K."/>
            <person name="Choi C."/>
            <person name="Cichocki N."/>
            <person name="Clum A."/>
            <person name="Copeland A."/>
            <person name="Hainaut M."/>
            <person name="Haridas S."/>
            <person name="Labutti K."/>
            <person name="Lindquist E."/>
            <person name="Lipzen A."/>
            <person name="Khouja H.-R."/>
            <person name="Murat C."/>
            <person name="Ohm R."/>
            <person name="Olson A."/>
            <person name="Spatafora J."/>
            <person name="Veneault-Fourrey C."/>
            <person name="Henrissat B."/>
            <person name="Grigoriev I."/>
            <person name="Martin F."/>
            <person name="Perotto S."/>
        </authorList>
    </citation>
    <scope>NUCLEOTIDE SEQUENCE [LARGE SCALE GENOMIC DNA]</scope>
    <source>
        <strain evidence="1 2">E</strain>
    </source>
</reference>
<dbReference type="OrthoDB" id="10458518at2759"/>
<keyword evidence="2" id="KW-1185">Reference proteome</keyword>
<gene>
    <name evidence="1" type="ORF">K444DRAFT_309399</name>
</gene>
<dbReference type="Proteomes" id="UP000235371">
    <property type="component" value="Unassembled WGS sequence"/>
</dbReference>
<dbReference type="EMBL" id="KZ613772">
    <property type="protein sequence ID" value="PMD64137.1"/>
    <property type="molecule type" value="Genomic_DNA"/>
</dbReference>
<evidence type="ECO:0000313" key="1">
    <source>
        <dbReference type="EMBL" id="PMD64137.1"/>
    </source>
</evidence>
<dbReference type="AlphaFoldDB" id="A0A2J6TMA9"/>
<protein>
    <submittedName>
        <fullName evidence="1">Uncharacterized protein</fullName>
    </submittedName>
</protein>
<accession>A0A2J6TMA9</accession>